<organism evidence="2 3">
    <name type="scientific">Pedobacter cryoconitis</name>
    <dbReference type="NCBI Taxonomy" id="188932"/>
    <lineage>
        <taxon>Bacteria</taxon>
        <taxon>Pseudomonadati</taxon>
        <taxon>Bacteroidota</taxon>
        <taxon>Sphingobacteriia</taxon>
        <taxon>Sphingobacteriales</taxon>
        <taxon>Sphingobacteriaceae</taxon>
        <taxon>Pedobacter</taxon>
    </lineage>
</organism>
<keyword evidence="2" id="KW-0418">Kinase</keyword>
<dbReference type="AlphaFoldDB" id="A0A7W9DXQ4"/>
<gene>
    <name evidence="2" type="ORF">HDE68_001250</name>
</gene>
<keyword evidence="2" id="KW-0808">Transferase</keyword>
<dbReference type="GO" id="GO:0000155">
    <property type="term" value="F:phosphorelay sensor kinase activity"/>
    <property type="evidence" value="ECO:0007669"/>
    <property type="project" value="InterPro"/>
</dbReference>
<dbReference type="PANTHER" id="PTHR34220">
    <property type="entry name" value="SENSOR HISTIDINE KINASE YPDA"/>
    <property type="match status" value="1"/>
</dbReference>
<dbReference type="EMBL" id="JACHCE010000002">
    <property type="protein sequence ID" value="MBB5635362.1"/>
    <property type="molecule type" value="Genomic_DNA"/>
</dbReference>
<dbReference type="Pfam" id="PF06580">
    <property type="entry name" value="His_kinase"/>
    <property type="match status" value="1"/>
</dbReference>
<dbReference type="GO" id="GO:0016020">
    <property type="term" value="C:membrane"/>
    <property type="evidence" value="ECO:0007669"/>
    <property type="project" value="InterPro"/>
</dbReference>
<dbReference type="InterPro" id="IPR010559">
    <property type="entry name" value="Sig_transdc_His_kin_internal"/>
</dbReference>
<dbReference type="InterPro" id="IPR050640">
    <property type="entry name" value="Bact_2-comp_sensor_kinase"/>
</dbReference>
<dbReference type="Proteomes" id="UP000537204">
    <property type="component" value="Unassembled WGS sequence"/>
</dbReference>
<accession>A0A7W9DXQ4</accession>
<comment type="caution">
    <text evidence="2">The sequence shown here is derived from an EMBL/GenBank/DDBJ whole genome shotgun (WGS) entry which is preliminary data.</text>
</comment>
<evidence type="ECO:0000313" key="3">
    <source>
        <dbReference type="Proteomes" id="UP000537204"/>
    </source>
</evidence>
<reference evidence="2 3" key="1">
    <citation type="submission" date="2020-08" db="EMBL/GenBank/DDBJ databases">
        <title>Genomic Encyclopedia of Type Strains, Phase IV (KMG-V): Genome sequencing to study the core and pangenomes of soil and plant-associated prokaryotes.</title>
        <authorList>
            <person name="Whitman W."/>
        </authorList>
    </citation>
    <scope>NUCLEOTIDE SEQUENCE [LARGE SCALE GENOMIC DNA]</scope>
    <source>
        <strain evidence="2 3">S3M1</strain>
    </source>
</reference>
<dbReference type="RefSeq" id="WP_183880037.1">
    <property type="nucleotide sequence ID" value="NZ_JACHCE010000002.1"/>
</dbReference>
<protein>
    <submittedName>
        <fullName evidence="2">LytS/YehU family sensor histidine kinase</fullName>
    </submittedName>
</protein>
<proteinExistence type="predicted"/>
<dbReference type="PANTHER" id="PTHR34220:SF7">
    <property type="entry name" value="SENSOR HISTIDINE KINASE YPDA"/>
    <property type="match status" value="1"/>
</dbReference>
<evidence type="ECO:0000313" key="2">
    <source>
        <dbReference type="EMBL" id="MBB5635362.1"/>
    </source>
</evidence>
<sequence>MSIWRTVLFMGYGTGYYFLKYNQQQKDIVEKLKQQELQQIILDKEIKNELILTQNALLRAQINPHFLINTLSYLYNETRKQTPKAAETILSLTDIMQYALSKEESSGYIKLEKEICLIENFLLLHQTIQPEQTPLKISYNKEALSILFIPLLLMTLTENIIRHNQLNTPLKPAEIKIRYKNSILCIETSNHEPIIEHPDDRDTGLKNIVKRLFLAYGENATFYSNLDTENYFYTCTRVQF</sequence>
<evidence type="ECO:0000259" key="1">
    <source>
        <dbReference type="Pfam" id="PF06580"/>
    </source>
</evidence>
<name>A0A7W9DXQ4_9SPHI</name>
<feature type="domain" description="Signal transduction histidine kinase internal region" evidence="1">
    <location>
        <begin position="56"/>
        <end position="127"/>
    </location>
</feature>